<name>A0ABD3WUF3_SINWO</name>
<feature type="transmembrane region" description="Helical" evidence="5">
    <location>
        <begin position="231"/>
        <end position="255"/>
    </location>
</feature>
<organism evidence="6 7">
    <name type="scientific">Sinanodonta woodiana</name>
    <name type="common">Chinese pond mussel</name>
    <name type="synonym">Anodonta woodiana</name>
    <dbReference type="NCBI Taxonomy" id="1069815"/>
    <lineage>
        <taxon>Eukaryota</taxon>
        <taxon>Metazoa</taxon>
        <taxon>Spiralia</taxon>
        <taxon>Lophotrochozoa</taxon>
        <taxon>Mollusca</taxon>
        <taxon>Bivalvia</taxon>
        <taxon>Autobranchia</taxon>
        <taxon>Heteroconchia</taxon>
        <taxon>Palaeoheterodonta</taxon>
        <taxon>Unionida</taxon>
        <taxon>Unionoidea</taxon>
        <taxon>Unionidae</taxon>
        <taxon>Unioninae</taxon>
        <taxon>Sinanodonta</taxon>
    </lineage>
</organism>
<keyword evidence="3 5" id="KW-1133">Transmembrane helix</keyword>
<gene>
    <name evidence="6" type="ORF">ACJMK2_034851</name>
</gene>
<sequence>MVSPFIMIMSLAVGAGALGSLLIIIAMSADTWESVTFRMDVLSQYTNKSSINYYVELATSDSDFSKFSEMETIVVNGSKQSRLKYTFLYTMYTGLWRTCDILTDASRHELETLKGRKMKRCYVFFSEYDEEDDNLPNHMKRVGRLQTSAASCVIVSFIIMMAASVVGTISIVLKLVSACMVTGALYFMAGLFCAFGLTIFHTKVYYEKYQCCSFFEEAFPGPACDARVIEIGWAIVLSWVYVVVCIIVSTLWIFVMRTFRFIKSKSMM</sequence>
<feature type="transmembrane region" description="Helical" evidence="5">
    <location>
        <begin position="153"/>
        <end position="173"/>
    </location>
</feature>
<accession>A0ABD3WUF3</accession>
<dbReference type="Proteomes" id="UP001634394">
    <property type="component" value="Unassembled WGS sequence"/>
</dbReference>
<evidence type="ECO:0000256" key="2">
    <source>
        <dbReference type="ARBA" id="ARBA00022692"/>
    </source>
</evidence>
<reference evidence="6 7" key="1">
    <citation type="submission" date="2024-11" db="EMBL/GenBank/DDBJ databases">
        <title>Chromosome-level genome assembly of the freshwater bivalve Anodonta woodiana.</title>
        <authorList>
            <person name="Chen X."/>
        </authorList>
    </citation>
    <scope>NUCLEOTIDE SEQUENCE [LARGE SCALE GENOMIC DNA]</scope>
    <source>
        <strain evidence="6">MN2024</strain>
        <tissue evidence="6">Gills</tissue>
    </source>
</reference>
<keyword evidence="4 5" id="KW-0472">Membrane</keyword>
<evidence type="ECO:0000256" key="3">
    <source>
        <dbReference type="ARBA" id="ARBA00022989"/>
    </source>
</evidence>
<proteinExistence type="predicted"/>
<comment type="subcellular location">
    <subcellularLocation>
        <location evidence="1">Membrane</location>
        <topology evidence="1">Multi-pass membrane protein</topology>
    </subcellularLocation>
</comment>
<dbReference type="InterPro" id="IPR004031">
    <property type="entry name" value="PMP22/EMP/MP20/Claudin"/>
</dbReference>
<evidence type="ECO:0000256" key="1">
    <source>
        <dbReference type="ARBA" id="ARBA00004141"/>
    </source>
</evidence>
<protein>
    <submittedName>
        <fullName evidence="6">Uncharacterized protein</fullName>
    </submittedName>
</protein>
<keyword evidence="7" id="KW-1185">Reference proteome</keyword>
<dbReference type="Gene3D" id="1.20.140.150">
    <property type="match status" value="1"/>
</dbReference>
<keyword evidence="2 5" id="KW-0812">Transmembrane</keyword>
<dbReference type="EMBL" id="JBJQND010000005">
    <property type="protein sequence ID" value="KAL3877096.1"/>
    <property type="molecule type" value="Genomic_DNA"/>
</dbReference>
<comment type="caution">
    <text evidence="6">The sequence shown here is derived from an EMBL/GenBank/DDBJ whole genome shotgun (WGS) entry which is preliminary data.</text>
</comment>
<dbReference type="GO" id="GO:0016020">
    <property type="term" value="C:membrane"/>
    <property type="evidence" value="ECO:0007669"/>
    <property type="project" value="UniProtKB-SubCell"/>
</dbReference>
<evidence type="ECO:0000256" key="4">
    <source>
        <dbReference type="ARBA" id="ARBA00023136"/>
    </source>
</evidence>
<dbReference type="AlphaFoldDB" id="A0ABD3WUF3"/>
<dbReference type="Pfam" id="PF13903">
    <property type="entry name" value="Claudin_2"/>
    <property type="match status" value="1"/>
</dbReference>
<evidence type="ECO:0000313" key="7">
    <source>
        <dbReference type="Proteomes" id="UP001634394"/>
    </source>
</evidence>
<evidence type="ECO:0000313" key="6">
    <source>
        <dbReference type="EMBL" id="KAL3877096.1"/>
    </source>
</evidence>
<evidence type="ECO:0000256" key="5">
    <source>
        <dbReference type="SAM" id="Phobius"/>
    </source>
</evidence>
<feature type="transmembrane region" description="Helical" evidence="5">
    <location>
        <begin position="180"/>
        <end position="200"/>
    </location>
</feature>